<name>A0A940DL27_9BACT</name>
<accession>A0A940DL27</accession>
<evidence type="ECO:0000313" key="2">
    <source>
        <dbReference type="Proteomes" id="UP000712007"/>
    </source>
</evidence>
<dbReference type="AlphaFoldDB" id="A0A940DL27"/>
<organism evidence="1 2">
    <name type="scientific">Candidatus Aphodosoma intestinipullorum</name>
    <dbReference type="NCBI Taxonomy" id="2840674"/>
    <lineage>
        <taxon>Bacteria</taxon>
        <taxon>Pseudomonadati</taxon>
        <taxon>Bacteroidota</taxon>
        <taxon>Bacteroidia</taxon>
        <taxon>Bacteroidales</taxon>
        <taxon>Candidatus Aphodosoma</taxon>
    </lineage>
</organism>
<dbReference type="Proteomes" id="UP000712007">
    <property type="component" value="Unassembled WGS sequence"/>
</dbReference>
<protein>
    <submittedName>
        <fullName evidence="1">Uncharacterized protein</fullName>
    </submittedName>
</protein>
<proteinExistence type="predicted"/>
<reference evidence="1" key="1">
    <citation type="submission" date="2020-10" db="EMBL/GenBank/DDBJ databases">
        <authorList>
            <person name="Gilroy R."/>
        </authorList>
    </citation>
    <scope>NUCLEOTIDE SEQUENCE</scope>
    <source>
        <strain evidence="1">3924</strain>
    </source>
</reference>
<gene>
    <name evidence="1" type="ORF">IAC51_04600</name>
</gene>
<sequence length="224" mass="25790">MFPEIPQEIGSIHAYRDSVIDNLEHDDNNEYYDSLVELMCADCLICGEAVKQQNDTSENAGLIDEIIRIAEALDSHDEYYVTRYRVCSWTLELCANHPRLRVRLLEATINAFMAIEGTEDYDAGQLEVYRSELARFQHNIAYADLGEFDKIEGKGYLLHDPVEWTEQFENVIDRAEAEAYRHLTDVPRGLGFCHAYWQALKDALAAEGVEWRTPSEMNPKVMFD</sequence>
<dbReference type="EMBL" id="JADIMV010000076">
    <property type="protein sequence ID" value="MBO8439912.1"/>
    <property type="molecule type" value="Genomic_DNA"/>
</dbReference>
<evidence type="ECO:0000313" key="1">
    <source>
        <dbReference type="EMBL" id="MBO8439912.1"/>
    </source>
</evidence>
<comment type="caution">
    <text evidence="1">The sequence shown here is derived from an EMBL/GenBank/DDBJ whole genome shotgun (WGS) entry which is preliminary data.</text>
</comment>
<reference evidence="1" key="2">
    <citation type="journal article" date="2021" name="PeerJ">
        <title>Extensive microbial diversity within the chicken gut microbiome revealed by metagenomics and culture.</title>
        <authorList>
            <person name="Gilroy R."/>
            <person name="Ravi A."/>
            <person name="Getino M."/>
            <person name="Pursley I."/>
            <person name="Horton D.L."/>
            <person name="Alikhan N.F."/>
            <person name="Baker D."/>
            <person name="Gharbi K."/>
            <person name="Hall N."/>
            <person name="Watson M."/>
            <person name="Adriaenssens E.M."/>
            <person name="Foster-Nyarko E."/>
            <person name="Jarju S."/>
            <person name="Secka A."/>
            <person name="Antonio M."/>
            <person name="Oren A."/>
            <person name="Chaudhuri R.R."/>
            <person name="La Ragione R."/>
            <person name="Hildebrand F."/>
            <person name="Pallen M.J."/>
        </authorList>
    </citation>
    <scope>NUCLEOTIDE SEQUENCE</scope>
    <source>
        <strain evidence="1">3924</strain>
    </source>
</reference>